<keyword evidence="4" id="KW-0479">Metal-binding</keyword>
<evidence type="ECO:0000313" key="12">
    <source>
        <dbReference type="Proteomes" id="UP000054516"/>
    </source>
</evidence>
<protein>
    <recommendedName>
        <fullName evidence="10">Carboxylic ester hydrolase</fullName>
        <ecNumber evidence="10">3.1.1.-</ecNumber>
    </recommendedName>
</protein>
<gene>
    <name evidence="11" type="ORF">SAMD00023353_10200030</name>
</gene>
<keyword evidence="12" id="KW-1185">Reference proteome</keyword>
<dbReference type="Proteomes" id="UP000054516">
    <property type="component" value="Unassembled WGS sequence"/>
</dbReference>
<reference evidence="11" key="1">
    <citation type="submission" date="2016-03" db="EMBL/GenBank/DDBJ databases">
        <title>Draft genome sequence of Rosellinia necatrix.</title>
        <authorList>
            <person name="Kanematsu S."/>
        </authorList>
    </citation>
    <scope>NUCLEOTIDE SEQUENCE [LARGE SCALE GENOMIC DNA]</scope>
    <source>
        <strain evidence="11">W97</strain>
    </source>
</reference>
<dbReference type="EC" id="3.1.1.-" evidence="10"/>
<evidence type="ECO:0000313" key="11">
    <source>
        <dbReference type="EMBL" id="GAP93047.2"/>
    </source>
</evidence>
<keyword evidence="2" id="KW-0719">Serine esterase</keyword>
<evidence type="ECO:0000256" key="2">
    <source>
        <dbReference type="ARBA" id="ARBA00022487"/>
    </source>
</evidence>
<dbReference type="InterPro" id="IPR011118">
    <property type="entry name" value="Tannase/feruloyl_esterase"/>
</dbReference>
<dbReference type="AlphaFoldDB" id="A0A1W2TWN8"/>
<keyword evidence="3" id="KW-0858">Xylan degradation</keyword>
<accession>A0A1W2TWN8</accession>
<evidence type="ECO:0000256" key="4">
    <source>
        <dbReference type="ARBA" id="ARBA00022723"/>
    </source>
</evidence>
<dbReference type="EMBL" id="DF977547">
    <property type="protein sequence ID" value="GAP93047.2"/>
    <property type="molecule type" value="Genomic_DNA"/>
</dbReference>
<dbReference type="GO" id="GO:0046872">
    <property type="term" value="F:metal ion binding"/>
    <property type="evidence" value="ECO:0007669"/>
    <property type="project" value="UniProtKB-KW"/>
</dbReference>
<keyword evidence="8" id="KW-1015">Disulfide bond</keyword>
<keyword evidence="3" id="KW-0119">Carbohydrate metabolism</keyword>
<feature type="chain" id="PRO_5011823585" description="Carboxylic ester hydrolase" evidence="10">
    <location>
        <begin position="31"/>
        <end position="530"/>
    </location>
</feature>
<keyword evidence="3" id="KW-0624">Polysaccharide degradation</keyword>
<evidence type="ECO:0000256" key="7">
    <source>
        <dbReference type="ARBA" id="ARBA00022837"/>
    </source>
</evidence>
<evidence type="ECO:0000256" key="6">
    <source>
        <dbReference type="ARBA" id="ARBA00022801"/>
    </source>
</evidence>
<dbReference type="GO" id="GO:0045493">
    <property type="term" value="P:xylan catabolic process"/>
    <property type="evidence" value="ECO:0007669"/>
    <property type="project" value="UniProtKB-KW"/>
</dbReference>
<dbReference type="SUPFAM" id="SSF53474">
    <property type="entry name" value="alpha/beta-Hydrolases"/>
    <property type="match status" value="1"/>
</dbReference>
<evidence type="ECO:0000256" key="1">
    <source>
        <dbReference type="ARBA" id="ARBA00006249"/>
    </source>
</evidence>
<keyword evidence="5 10" id="KW-0732">Signal</keyword>
<comment type="catalytic activity">
    <reaction evidence="9">
        <text>feruloyl-polysaccharide + H2O = ferulate + polysaccharide.</text>
        <dbReference type="EC" id="3.1.1.73"/>
    </reaction>
</comment>
<dbReference type="Gene3D" id="3.40.50.1820">
    <property type="entry name" value="alpha/beta hydrolase"/>
    <property type="match status" value="2"/>
</dbReference>
<organism evidence="11">
    <name type="scientific">Rosellinia necatrix</name>
    <name type="common">White root-rot fungus</name>
    <dbReference type="NCBI Taxonomy" id="77044"/>
    <lineage>
        <taxon>Eukaryota</taxon>
        <taxon>Fungi</taxon>
        <taxon>Dikarya</taxon>
        <taxon>Ascomycota</taxon>
        <taxon>Pezizomycotina</taxon>
        <taxon>Sordariomycetes</taxon>
        <taxon>Xylariomycetidae</taxon>
        <taxon>Xylariales</taxon>
        <taxon>Xylariaceae</taxon>
        <taxon>Rosellinia</taxon>
    </lineage>
</organism>
<dbReference type="Pfam" id="PF07519">
    <property type="entry name" value="Tannase"/>
    <property type="match status" value="2"/>
</dbReference>
<evidence type="ECO:0000256" key="9">
    <source>
        <dbReference type="ARBA" id="ARBA00034075"/>
    </source>
</evidence>
<dbReference type="PANTHER" id="PTHR33938">
    <property type="entry name" value="FERULOYL ESTERASE B-RELATED"/>
    <property type="match status" value="1"/>
</dbReference>
<sequence>MARIPRSRLCGMHAILPLAAAALAAASAQAGRPGPSFRDRCLAFDPRVHIPGGGADVALNRLEHVAAGATLAFPDNDASCNRPAQAVAADLCRVALAVPTSPRSGFTYELWLPENWNGRTLATGNGGLDGCVKYEDIAYGAANGFARLHTSVEIGKALAAAFYGAEAGKSYYIGCSLGGRQGIGAAARFPADFDGVVAGAPAVDFNSLYAWRASFLPATGAAGSAGFVAPETWKTTVHDEVLRQCDAAIDGVADGIIEDPTLCRVDTTKLLCNGSASASASNASSTTGCLSAAQVDVVTAVFADYTWPDGTLLYPRPNPGGEILAADGLYAGKPYGPSADWFKYAVLGDPAWDPAAYTRADAAAAARRDPAGIATWPASLAPFRARGGRVVTYHGQQDQQISSLNSARFWARLAAGDDGDDLDAFYRLFRIPGMNHCAGGPGAWAVGQGGSAPAYAIPFDAAHNVLAAVVDWVEKGRAPDTIVGTKFVGDSVDAGVAYRHRHCRYPYRSTYSGEGDPLDVESWDCVNFGA</sequence>
<evidence type="ECO:0000256" key="10">
    <source>
        <dbReference type="RuleBase" id="RU361238"/>
    </source>
</evidence>
<feature type="signal peptide" evidence="10">
    <location>
        <begin position="1"/>
        <end position="30"/>
    </location>
</feature>
<keyword evidence="7" id="KW-0106">Calcium</keyword>
<dbReference type="OMA" id="HCNSGPG"/>
<proteinExistence type="inferred from homology"/>
<evidence type="ECO:0000256" key="3">
    <source>
        <dbReference type="ARBA" id="ARBA00022651"/>
    </source>
</evidence>
<dbReference type="InterPro" id="IPR029058">
    <property type="entry name" value="AB_hydrolase_fold"/>
</dbReference>
<comment type="similarity">
    <text evidence="1 10">Belongs to the tannase family.</text>
</comment>
<evidence type="ECO:0000256" key="8">
    <source>
        <dbReference type="ARBA" id="ARBA00023157"/>
    </source>
</evidence>
<dbReference type="PANTHER" id="PTHR33938:SF15">
    <property type="entry name" value="FERULOYL ESTERASE B-RELATED"/>
    <property type="match status" value="1"/>
</dbReference>
<dbReference type="OrthoDB" id="3039123at2759"/>
<evidence type="ECO:0000256" key="5">
    <source>
        <dbReference type="ARBA" id="ARBA00022729"/>
    </source>
</evidence>
<dbReference type="GO" id="GO:0030600">
    <property type="term" value="F:feruloyl esterase activity"/>
    <property type="evidence" value="ECO:0007669"/>
    <property type="project" value="UniProtKB-EC"/>
</dbReference>
<keyword evidence="6 10" id="KW-0378">Hydrolase</keyword>
<name>A0A1W2TWN8_ROSNE</name>